<sequence length="98" mass="11353">LKPDFPDAFCNLAHCLQIICDWTDYDNRMKKLVAIVDDQLQRKRLPSVHPHHSMLYPLTHATRIAIAAKHAQLCIEKVSGLHLCFFTFCLCFASWHSF</sequence>
<dbReference type="AlphaFoldDB" id="A0A183ETG0"/>
<keyword evidence="2" id="KW-0808">Transferase</keyword>
<dbReference type="PANTHER" id="PTHR44366:SF1">
    <property type="entry name" value="UDP-N-ACETYLGLUCOSAMINE--PEPTIDE N-ACETYLGLUCOSAMINYLTRANSFERASE 110 KDA SUBUNIT"/>
    <property type="match status" value="1"/>
</dbReference>
<dbReference type="Pfam" id="PF13844">
    <property type="entry name" value="Glyco_transf_41"/>
    <property type="match status" value="1"/>
</dbReference>
<evidence type="ECO:0000256" key="1">
    <source>
        <dbReference type="ARBA" id="ARBA00004922"/>
    </source>
</evidence>
<evidence type="ECO:0000256" key="4">
    <source>
        <dbReference type="ARBA" id="ARBA00022803"/>
    </source>
</evidence>
<accession>A0A183ETG0</accession>
<evidence type="ECO:0000256" key="3">
    <source>
        <dbReference type="ARBA" id="ARBA00022737"/>
    </source>
</evidence>
<dbReference type="GO" id="GO:0006493">
    <property type="term" value="P:protein O-linked glycosylation"/>
    <property type="evidence" value="ECO:0007669"/>
    <property type="project" value="InterPro"/>
</dbReference>
<name>A0A183ETG0_9BILA</name>
<dbReference type="Gene3D" id="1.25.40.10">
    <property type="entry name" value="Tetratricopeptide repeat domain"/>
    <property type="match status" value="1"/>
</dbReference>
<dbReference type="InterPro" id="IPR037919">
    <property type="entry name" value="OGT"/>
</dbReference>
<proteinExistence type="predicted"/>
<reference evidence="6" key="1">
    <citation type="submission" date="2016-06" db="UniProtKB">
        <authorList>
            <consortium name="WormBaseParasite"/>
        </authorList>
    </citation>
    <scope>IDENTIFICATION</scope>
</reference>
<keyword evidence="3" id="KW-0677">Repeat</keyword>
<dbReference type="GO" id="GO:0097363">
    <property type="term" value="F:protein O-acetylglucosaminyltransferase activity"/>
    <property type="evidence" value="ECO:0007669"/>
    <property type="project" value="TreeGrafter"/>
</dbReference>
<dbReference type="PANTHER" id="PTHR44366">
    <property type="entry name" value="UDP-N-ACETYLGLUCOSAMINE--PEPTIDE N-ACETYLGLUCOSAMINYLTRANSFERASE 110 KDA SUBUNIT"/>
    <property type="match status" value="1"/>
</dbReference>
<protein>
    <submittedName>
        <fullName evidence="6">Glyco_transf_41 domain-containing protein</fullName>
    </submittedName>
</protein>
<feature type="domain" description="O-GlcNAc transferase C-terminal" evidence="5">
    <location>
        <begin position="19"/>
        <end position="88"/>
    </location>
</feature>
<dbReference type="InterPro" id="IPR011990">
    <property type="entry name" value="TPR-like_helical_dom_sf"/>
</dbReference>
<dbReference type="WBParaSite" id="GPUH_0002428101-mRNA-1">
    <property type="protein sequence ID" value="GPUH_0002428101-mRNA-1"/>
    <property type="gene ID" value="GPUH_0002428101"/>
</dbReference>
<evidence type="ECO:0000259" key="5">
    <source>
        <dbReference type="Pfam" id="PF13844"/>
    </source>
</evidence>
<keyword evidence="4" id="KW-0802">TPR repeat</keyword>
<dbReference type="SUPFAM" id="SSF48452">
    <property type="entry name" value="TPR-like"/>
    <property type="match status" value="1"/>
</dbReference>
<dbReference type="InterPro" id="IPR029489">
    <property type="entry name" value="OGT/SEC/SPY_C"/>
</dbReference>
<evidence type="ECO:0000256" key="2">
    <source>
        <dbReference type="ARBA" id="ARBA00022679"/>
    </source>
</evidence>
<organism evidence="6">
    <name type="scientific">Gongylonema pulchrum</name>
    <dbReference type="NCBI Taxonomy" id="637853"/>
    <lineage>
        <taxon>Eukaryota</taxon>
        <taxon>Metazoa</taxon>
        <taxon>Ecdysozoa</taxon>
        <taxon>Nematoda</taxon>
        <taxon>Chromadorea</taxon>
        <taxon>Rhabditida</taxon>
        <taxon>Spirurina</taxon>
        <taxon>Spiruromorpha</taxon>
        <taxon>Spiruroidea</taxon>
        <taxon>Gongylonematidae</taxon>
        <taxon>Gongylonema</taxon>
    </lineage>
</organism>
<evidence type="ECO:0000313" key="6">
    <source>
        <dbReference type="WBParaSite" id="GPUH_0002428101-mRNA-1"/>
    </source>
</evidence>
<comment type="pathway">
    <text evidence="1">Protein modification; protein glycosylation.</text>
</comment>